<dbReference type="InterPro" id="IPR000212">
    <property type="entry name" value="DNA_helicase_UvrD/REP"/>
</dbReference>
<dbReference type="GO" id="GO:0000725">
    <property type="term" value="P:recombinational repair"/>
    <property type="evidence" value="ECO:0007669"/>
    <property type="project" value="TreeGrafter"/>
</dbReference>
<evidence type="ECO:0000256" key="7">
    <source>
        <dbReference type="ARBA" id="ARBA00022840"/>
    </source>
</evidence>
<keyword evidence="4 14" id="KW-0378">Hydrolase</keyword>
<evidence type="ECO:0000313" key="17">
    <source>
        <dbReference type="EMBL" id="NER17218.1"/>
    </source>
</evidence>
<name>A0A6M0CH17_9FLAO</name>
<keyword evidence="1" id="KW-0540">Nuclease</keyword>
<evidence type="ECO:0000256" key="4">
    <source>
        <dbReference type="ARBA" id="ARBA00022801"/>
    </source>
</evidence>
<keyword evidence="18" id="KW-1185">Reference proteome</keyword>
<dbReference type="InterPro" id="IPR011604">
    <property type="entry name" value="PDDEXK-like_dom_sf"/>
</dbReference>
<dbReference type="GO" id="GO:0043138">
    <property type="term" value="F:3'-5' DNA helicase activity"/>
    <property type="evidence" value="ECO:0007669"/>
    <property type="project" value="UniProtKB-EC"/>
</dbReference>
<dbReference type="InterPro" id="IPR014017">
    <property type="entry name" value="DNA_helicase_UvrD-like_C"/>
</dbReference>
<evidence type="ECO:0000256" key="11">
    <source>
        <dbReference type="ARBA" id="ARBA00034617"/>
    </source>
</evidence>
<keyword evidence="6" id="KW-0269">Exonuclease</keyword>
<protein>
    <recommendedName>
        <fullName evidence="12">DNA 3'-5' helicase</fullName>
        <ecNumber evidence="12">5.6.2.4</ecNumber>
    </recommendedName>
</protein>
<reference evidence="17 18" key="1">
    <citation type="submission" date="2020-01" db="EMBL/GenBank/DDBJ databases">
        <title>Spongiivirga citrea KCTC 32990T.</title>
        <authorList>
            <person name="Wang G."/>
        </authorList>
    </citation>
    <scope>NUCLEOTIDE SEQUENCE [LARGE SCALE GENOMIC DNA]</scope>
    <source>
        <strain evidence="17 18">KCTC 32990</strain>
    </source>
</reference>
<evidence type="ECO:0000256" key="3">
    <source>
        <dbReference type="ARBA" id="ARBA00022763"/>
    </source>
</evidence>
<keyword evidence="5 14" id="KW-0347">Helicase</keyword>
<sequence length="1047" mass="119702">MASTTTNHPFLIYNASAGSGKTHTLTKEYIKALITAKSPTKYRNILAITFTNKAVSEMKARIVKKLVDFANHQSHEDDDMWTDVLKETGLQPEELQKRSQNILRYLIHDYAGFDLQTIDGFTHKLIRTFAHDLKLPMNFEVTLDIDLLLAQAVDRLLAKAGSDEQLTQTLVDFALDKADDDKSWDIQRDLNTTSKLLTKEDEIKYVELLRQKNLSDFNQLKKILGQEKATLKNEIVQTAKQVLELISESGLEFKDFSRGSVPGYFEKLANNDLNPKFGAQWQEKLINGEELYNKGLHDDLKATIDSIQPTLADAFTKTKKGMSRLKFLDNFYLNITPLSVLKAIYEEVKTIKDEEGLLPISEFNQIISNEIKNQPAPFIYERLGEKYHHYFIDEFQDTSTLQWHNLIPLVDNALSSNEKNNVLLVGDPKQAIYRWRGGDPEQFIGLINGETPFSRANAHIQNLPTNFRSNQTIVDFCNSLFTHAKSIFLNQDHTYIYKVGNEQRSNNPEEGYVNIQFLEKNDDEKVAEQYANSVIQTIQDLQQKNVPLGDICILVRKNKQGVALAEALSEVGIDVVSSESLLLKNNPKVQFINNLIKLAYQPENAELKINILSFLANHLLNIDNEYLFYKTHLNKIPQDLFAGLKEFDIHFNFNEFINRNLYEAAELVIDVFALSKNADAYIQFYLDVVYEYLQRNQAGFAGFISYWEKKENSLSIVSTKSEHAVQIMSVHKSKGLAFPIVIYPHVDDTIIDHKKDMAWVPIDQDTYGFEYAHVKVNDDLNNLNETASQILQLKKEQNQLDAINILYVALTRAEHQIFIISQKPSTKNFNASKTYSTLLVSFLMERQAWNDGQLIYEFGNADAALPQTKDDKSKKPSYLFEFNARDTKNLNILTKSGLLWNTKQASAIEKGNIIHNILSFVTYSEDVEAAVQKAIDQGMITTDEKQEVLQSLISITEHEELSNYYNKTYTIYNERDIISETGMLLRPDRVCIDANNHAILIDYKTGAIHKEHKQQLVGYEDILKEMGFTVTTKLLVYINDTINIVAA</sequence>
<dbReference type="SUPFAM" id="SSF52540">
    <property type="entry name" value="P-loop containing nucleoside triphosphate hydrolases"/>
    <property type="match status" value="1"/>
</dbReference>
<dbReference type="Proteomes" id="UP000474296">
    <property type="component" value="Unassembled WGS sequence"/>
</dbReference>
<comment type="catalytic activity">
    <reaction evidence="13">
        <text>ATP + H2O = ADP + phosphate + H(+)</text>
        <dbReference type="Rhea" id="RHEA:13065"/>
        <dbReference type="ChEBI" id="CHEBI:15377"/>
        <dbReference type="ChEBI" id="CHEBI:15378"/>
        <dbReference type="ChEBI" id="CHEBI:30616"/>
        <dbReference type="ChEBI" id="CHEBI:43474"/>
        <dbReference type="ChEBI" id="CHEBI:456216"/>
        <dbReference type="EC" id="5.6.2.4"/>
    </reaction>
</comment>
<organism evidence="17 18">
    <name type="scientific">Spongiivirga citrea</name>
    <dbReference type="NCBI Taxonomy" id="1481457"/>
    <lineage>
        <taxon>Bacteria</taxon>
        <taxon>Pseudomonadati</taxon>
        <taxon>Bacteroidota</taxon>
        <taxon>Flavobacteriia</taxon>
        <taxon>Flavobacteriales</taxon>
        <taxon>Flavobacteriaceae</taxon>
        <taxon>Spongiivirga</taxon>
    </lineage>
</organism>
<comment type="caution">
    <text evidence="17">The sequence shown here is derived from an EMBL/GenBank/DDBJ whole genome shotgun (WGS) entry which is preliminary data.</text>
</comment>
<evidence type="ECO:0000259" key="15">
    <source>
        <dbReference type="PROSITE" id="PS51198"/>
    </source>
</evidence>
<evidence type="ECO:0000256" key="5">
    <source>
        <dbReference type="ARBA" id="ARBA00022806"/>
    </source>
</evidence>
<evidence type="ECO:0000256" key="12">
    <source>
        <dbReference type="ARBA" id="ARBA00034808"/>
    </source>
</evidence>
<gene>
    <name evidence="17" type="ORF">GWK10_08345</name>
</gene>
<dbReference type="PANTHER" id="PTHR11070">
    <property type="entry name" value="UVRD / RECB / PCRA DNA HELICASE FAMILY MEMBER"/>
    <property type="match status" value="1"/>
</dbReference>
<dbReference type="Gene3D" id="3.90.320.10">
    <property type="match status" value="1"/>
</dbReference>
<dbReference type="Pfam" id="PF13361">
    <property type="entry name" value="UvrD_C"/>
    <property type="match status" value="2"/>
</dbReference>
<accession>A0A6M0CH17</accession>
<proteinExistence type="predicted"/>
<dbReference type="GO" id="GO:0003677">
    <property type="term" value="F:DNA binding"/>
    <property type="evidence" value="ECO:0007669"/>
    <property type="project" value="UniProtKB-KW"/>
</dbReference>
<evidence type="ECO:0000256" key="13">
    <source>
        <dbReference type="ARBA" id="ARBA00048988"/>
    </source>
</evidence>
<dbReference type="InterPro" id="IPR027417">
    <property type="entry name" value="P-loop_NTPase"/>
</dbReference>
<keyword evidence="3" id="KW-0227">DNA damage</keyword>
<feature type="domain" description="UvrD-like helicase C-terminal" evidence="16">
    <location>
        <begin position="471"/>
        <end position="735"/>
    </location>
</feature>
<evidence type="ECO:0000256" key="9">
    <source>
        <dbReference type="ARBA" id="ARBA00023204"/>
    </source>
</evidence>
<dbReference type="AlphaFoldDB" id="A0A6M0CH17"/>
<dbReference type="PANTHER" id="PTHR11070:SF67">
    <property type="entry name" value="DNA 3'-5' HELICASE"/>
    <property type="match status" value="1"/>
</dbReference>
<keyword evidence="9" id="KW-0234">DNA repair</keyword>
<dbReference type="RefSeq" id="WP_164031479.1">
    <property type="nucleotide sequence ID" value="NZ_JAABOQ010000003.1"/>
</dbReference>
<dbReference type="Pfam" id="PF00580">
    <property type="entry name" value="UvrD-helicase"/>
    <property type="match status" value="1"/>
</dbReference>
<feature type="binding site" evidence="14">
    <location>
        <begin position="15"/>
        <end position="22"/>
    </location>
    <ligand>
        <name>ATP</name>
        <dbReference type="ChEBI" id="CHEBI:30616"/>
    </ligand>
</feature>
<dbReference type="Gene3D" id="1.10.3170.10">
    <property type="entry name" value="Recbcd, chain B, domain 2"/>
    <property type="match status" value="1"/>
</dbReference>
<evidence type="ECO:0000256" key="2">
    <source>
        <dbReference type="ARBA" id="ARBA00022741"/>
    </source>
</evidence>
<feature type="domain" description="UvrD-like helicase ATP-binding" evidence="15">
    <location>
        <begin position="1"/>
        <end position="470"/>
    </location>
</feature>
<evidence type="ECO:0000256" key="8">
    <source>
        <dbReference type="ARBA" id="ARBA00023125"/>
    </source>
</evidence>
<dbReference type="GO" id="GO:0005524">
    <property type="term" value="F:ATP binding"/>
    <property type="evidence" value="ECO:0007669"/>
    <property type="project" value="UniProtKB-UniRule"/>
</dbReference>
<dbReference type="EMBL" id="JAABOQ010000003">
    <property type="protein sequence ID" value="NER17218.1"/>
    <property type="molecule type" value="Genomic_DNA"/>
</dbReference>
<evidence type="ECO:0000256" key="1">
    <source>
        <dbReference type="ARBA" id="ARBA00022722"/>
    </source>
</evidence>
<keyword evidence="2 14" id="KW-0547">Nucleotide-binding</keyword>
<comment type="catalytic activity">
    <reaction evidence="11">
        <text>Couples ATP hydrolysis with the unwinding of duplex DNA by translocating in the 3'-5' direction.</text>
        <dbReference type="EC" id="5.6.2.4"/>
    </reaction>
</comment>
<dbReference type="Gene3D" id="3.40.50.300">
    <property type="entry name" value="P-loop containing nucleotide triphosphate hydrolases"/>
    <property type="match status" value="3"/>
</dbReference>
<keyword evidence="10" id="KW-0413">Isomerase</keyword>
<dbReference type="PROSITE" id="PS51198">
    <property type="entry name" value="UVRD_HELICASE_ATP_BIND"/>
    <property type="match status" value="1"/>
</dbReference>
<evidence type="ECO:0000256" key="6">
    <source>
        <dbReference type="ARBA" id="ARBA00022839"/>
    </source>
</evidence>
<evidence type="ECO:0000256" key="10">
    <source>
        <dbReference type="ARBA" id="ARBA00023235"/>
    </source>
</evidence>
<dbReference type="PROSITE" id="PS51217">
    <property type="entry name" value="UVRD_HELICASE_CTER"/>
    <property type="match status" value="1"/>
</dbReference>
<dbReference type="GO" id="GO:0004527">
    <property type="term" value="F:exonuclease activity"/>
    <property type="evidence" value="ECO:0007669"/>
    <property type="project" value="UniProtKB-KW"/>
</dbReference>
<dbReference type="GO" id="GO:0005829">
    <property type="term" value="C:cytosol"/>
    <property type="evidence" value="ECO:0007669"/>
    <property type="project" value="TreeGrafter"/>
</dbReference>
<keyword evidence="8" id="KW-0238">DNA-binding</keyword>
<keyword evidence="7 14" id="KW-0067">ATP-binding</keyword>
<evidence type="ECO:0000256" key="14">
    <source>
        <dbReference type="PROSITE-ProRule" id="PRU00560"/>
    </source>
</evidence>
<evidence type="ECO:0000313" key="18">
    <source>
        <dbReference type="Proteomes" id="UP000474296"/>
    </source>
</evidence>
<evidence type="ECO:0000259" key="16">
    <source>
        <dbReference type="PROSITE" id="PS51217"/>
    </source>
</evidence>
<dbReference type="InterPro" id="IPR014016">
    <property type="entry name" value="UvrD-like_ATP-bd"/>
</dbReference>
<dbReference type="EC" id="5.6.2.4" evidence="12"/>